<evidence type="ECO:0000313" key="2">
    <source>
        <dbReference type="Proteomes" id="UP001156441"/>
    </source>
</evidence>
<evidence type="ECO:0000313" key="1">
    <source>
        <dbReference type="EMBL" id="MCT2586647.1"/>
    </source>
</evidence>
<dbReference type="EMBL" id="JAFFZE010000020">
    <property type="protein sequence ID" value="MCT2586647.1"/>
    <property type="molecule type" value="Genomic_DNA"/>
</dbReference>
<dbReference type="RefSeq" id="WP_260194496.1">
    <property type="nucleotide sequence ID" value="NZ_JAFFZE010000020.1"/>
</dbReference>
<keyword evidence="2" id="KW-1185">Reference proteome</keyword>
<dbReference type="Proteomes" id="UP001156441">
    <property type="component" value="Unassembled WGS sequence"/>
</dbReference>
<reference evidence="1 2" key="1">
    <citation type="submission" date="2021-02" db="EMBL/GenBank/DDBJ databases">
        <title>Actinophytocola xerophila sp. nov., isolated from soil of cotton cropping field.</title>
        <authorList>
            <person name="Huang R."/>
            <person name="Chen X."/>
            <person name="Ge X."/>
            <person name="Liu W."/>
        </authorList>
    </citation>
    <scope>NUCLEOTIDE SEQUENCE [LARGE SCALE GENOMIC DNA]</scope>
    <source>
        <strain evidence="1 2">S1-96</strain>
    </source>
</reference>
<protein>
    <recommendedName>
        <fullName evidence="3">PE domain-containing protein</fullName>
    </recommendedName>
</protein>
<organism evidence="1 2">
    <name type="scientific">Actinophytocola gossypii</name>
    <dbReference type="NCBI Taxonomy" id="2812003"/>
    <lineage>
        <taxon>Bacteria</taxon>
        <taxon>Bacillati</taxon>
        <taxon>Actinomycetota</taxon>
        <taxon>Actinomycetes</taxon>
        <taxon>Pseudonocardiales</taxon>
        <taxon>Pseudonocardiaceae</taxon>
    </lineage>
</organism>
<name>A0ABT2JFJ7_9PSEU</name>
<comment type="caution">
    <text evidence="1">The sequence shown here is derived from an EMBL/GenBank/DDBJ whole genome shotgun (WGS) entry which is preliminary data.</text>
</comment>
<sequence>MGANADRMHMDVDAVLHHMAQVADVGQEIATAWAVRRQELEALEPGIGSGVIGSAIRAAYRVPSQQVSDAVTKIPELYAAMSEAGRSAVNEYVAADQAGAAGIAKATPDVDPRTL</sequence>
<proteinExistence type="predicted"/>
<accession>A0ABT2JFJ7</accession>
<gene>
    <name evidence="1" type="ORF">JT362_26345</name>
</gene>
<evidence type="ECO:0008006" key="3">
    <source>
        <dbReference type="Google" id="ProtNLM"/>
    </source>
</evidence>